<dbReference type="Proteomes" id="UP001596406">
    <property type="component" value="Unassembled WGS sequence"/>
</dbReference>
<reference evidence="2 3" key="1">
    <citation type="journal article" date="2019" name="Int. J. Syst. Evol. Microbiol.">
        <title>The Global Catalogue of Microorganisms (GCM) 10K type strain sequencing project: providing services to taxonomists for standard genome sequencing and annotation.</title>
        <authorList>
            <consortium name="The Broad Institute Genomics Platform"/>
            <consortium name="The Broad Institute Genome Sequencing Center for Infectious Disease"/>
            <person name="Wu L."/>
            <person name="Ma J."/>
        </authorList>
    </citation>
    <scope>NUCLEOTIDE SEQUENCE [LARGE SCALE GENOMIC DNA]</scope>
    <source>
        <strain evidence="2 3">PSRA2</strain>
    </source>
</reference>
<evidence type="ECO:0000313" key="2">
    <source>
        <dbReference type="EMBL" id="MFC6837244.1"/>
    </source>
</evidence>
<name>A0ABD5U9N0_9EURY</name>
<feature type="compositionally biased region" description="Basic and acidic residues" evidence="1">
    <location>
        <begin position="18"/>
        <end position="30"/>
    </location>
</feature>
<keyword evidence="3" id="KW-1185">Reference proteome</keyword>
<evidence type="ECO:0000313" key="3">
    <source>
        <dbReference type="Proteomes" id="UP001596406"/>
    </source>
</evidence>
<dbReference type="AlphaFoldDB" id="A0ABD5U9N0"/>
<sequence>MTVSPTLASGVRFLRERGYDVTRPDDRGEPDALATPTPAARPLLDHLPDDERSVAIERLETVDPTTVVERVAGAVAADRLCAFVASAADAEAIRDVLTDPPLVVRETSAGMRTFYAAPDRIRLADRGFALCRRFFPEFRWEEVPVGEGAPRLVLYDDGEVVAVLDSTASLSCPPARAFPYSYARADDKRIHVADREGHRLASFPTIRAMKQAGYAPVPAPLVPEHVLDGRCDVADDWAVLVDEDGVVARALTDQGDGRPAA</sequence>
<evidence type="ECO:0000256" key="1">
    <source>
        <dbReference type="SAM" id="MobiDB-lite"/>
    </source>
</evidence>
<feature type="compositionally biased region" description="Low complexity" evidence="1">
    <location>
        <begin position="31"/>
        <end position="42"/>
    </location>
</feature>
<accession>A0ABD5U9N0</accession>
<proteinExistence type="predicted"/>
<dbReference type="EMBL" id="JBHSXM010000001">
    <property type="protein sequence ID" value="MFC6837244.1"/>
    <property type="molecule type" value="Genomic_DNA"/>
</dbReference>
<gene>
    <name evidence="2" type="ORF">ACFQHK_12080</name>
</gene>
<feature type="region of interest" description="Disordered" evidence="1">
    <location>
        <begin position="18"/>
        <end position="45"/>
    </location>
</feature>
<dbReference type="RefSeq" id="WP_304448911.1">
    <property type="nucleotide sequence ID" value="NZ_JARRAH010000001.1"/>
</dbReference>
<comment type="caution">
    <text evidence="2">The sequence shown here is derived from an EMBL/GenBank/DDBJ whole genome shotgun (WGS) entry which is preliminary data.</text>
</comment>
<protein>
    <submittedName>
        <fullName evidence="2">Uncharacterized protein</fullName>
    </submittedName>
</protein>
<organism evidence="2 3">
    <name type="scientific">Halomarina ordinaria</name>
    <dbReference type="NCBI Taxonomy" id="3033939"/>
    <lineage>
        <taxon>Archaea</taxon>
        <taxon>Methanobacteriati</taxon>
        <taxon>Methanobacteriota</taxon>
        <taxon>Stenosarchaea group</taxon>
        <taxon>Halobacteria</taxon>
        <taxon>Halobacteriales</taxon>
        <taxon>Natronomonadaceae</taxon>
        <taxon>Halomarina</taxon>
    </lineage>
</organism>